<proteinExistence type="predicted"/>
<evidence type="ECO:0000313" key="1">
    <source>
        <dbReference type="EMBL" id="GEQ22759.1"/>
    </source>
</evidence>
<dbReference type="RefSeq" id="WP_146869067.1">
    <property type="nucleotide sequence ID" value="NZ_BKBC01000059.1"/>
</dbReference>
<comment type="caution">
    <text evidence="1">The sequence shown here is derived from an EMBL/GenBank/DDBJ whole genome shotgun (WGS) entry which is preliminary data.</text>
</comment>
<protein>
    <submittedName>
        <fullName evidence="1">Uncharacterized protein</fullName>
    </submittedName>
</protein>
<name>A0A512TR96_CLOBU</name>
<reference evidence="1 2" key="1">
    <citation type="submission" date="2019-07" db="EMBL/GenBank/DDBJ databases">
        <title>Whole genome shotgun sequence of Clostridium butyricum NBRC 3858.</title>
        <authorList>
            <person name="Hosoyama A."/>
            <person name="Uohara A."/>
            <person name="Ohji S."/>
            <person name="Ichikawa N."/>
        </authorList>
    </citation>
    <scope>NUCLEOTIDE SEQUENCE [LARGE SCALE GENOMIC DNA]</scope>
    <source>
        <strain evidence="1 2">NBRC 3858</strain>
    </source>
</reference>
<accession>A0A512TR96</accession>
<gene>
    <name evidence="1" type="ORF">CBU02nite_32650</name>
</gene>
<evidence type="ECO:0000313" key="2">
    <source>
        <dbReference type="Proteomes" id="UP000321089"/>
    </source>
</evidence>
<organism evidence="1 2">
    <name type="scientific">Clostridium butyricum</name>
    <dbReference type="NCBI Taxonomy" id="1492"/>
    <lineage>
        <taxon>Bacteria</taxon>
        <taxon>Bacillati</taxon>
        <taxon>Bacillota</taxon>
        <taxon>Clostridia</taxon>
        <taxon>Eubacteriales</taxon>
        <taxon>Clostridiaceae</taxon>
        <taxon>Clostridium</taxon>
    </lineage>
</organism>
<sequence length="238" mass="28060">MEINSVISNVSELEEYETITSNVDEAIINSFKYKIRYHIPNFILDFGILRYRKDNNEKFVQFKILDENIAFFKAYEIVDKDTGKLKKVMESMVEFLNNTFKFNPIGYTPIKEYSKNNRIFFDGCKAYTLDILYQFYYLDYFIKHRESIIKTSFNNKSKGRNACDNSNSSKKGKTVLTVITNKNVVYKIAKNSNRKFSRLTFSWGVAGHYRHYKNGKVIFIKPYVKGTGKRNIKKYKIS</sequence>
<dbReference type="AlphaFoldDB" id="A0A512TR96"/>
<dbReference type="Proteomes" id="UP000321089">
    <property type="component" value="Unassembled WGS sequence"/>
</dbReference>
<dbReference type="EMBL" id="BKBC01000059">
    <property type="protein sequence ID" value="GEQ22759.1"/>
    <property type="molecule type" value="Genomic_DNA"/>
</dbReference>